<feature type="transmembrane region" description="Helical" evidence="1">
    <location>
        <begin position="207"/>
        <end position="232"/>
    </location>
</feature>
<comment type="caution">
    <text evidence="3">The sequence shown here is derived from an EMBL/GenBank/DDBJ whole genome shotgun (WGS) entry which is preliminary data.</text>
</comment>
<evidence type="ECO:0000256" key="1">
    <source>
        <dbReference type="SAM" id="Phobius"/>
    </source>
</evidence>
<feature type="domain" description="EamA" evidence="2">
    <location>
        <begin position="10"/>
        <end position="138"/>
    </location>
</feature>
<feature type="transmembrane region" description="Helical" evidence="1">
    <location>
        <begin position="7"/>
        <end position="27"/>
    </location>
</feature>
<feature type="transmembrane region" description="Helical" evidence="1">
    <location>
        <begin position="96"/>
        <end position="115"/>
    </location>
</feature>
<feature type="domain" description="EamA" evidence="2">
    <location>
        <begin position="152"/>
        <end position="284"/>
    </location>
</feature>
<feature type="transmembrane region" description="Helical" evidence="1">
    <location>
        <begin position="154"/>
        <end position="171"/>
    </location>
</feature>
<evidence type="ECO:0000313" key="4">
    <source>
        <dbReference type="Proteomes" id="UP000295367"/>
    </source>
</evidence>
<sequence>MPSKQKVLAVSGLLSGAVTWGLVWYPLRLLEKEGVSGELTTFLMFGIALLLGIFFFHKTLRQLPPSKTILILIAITAGWTNLAYAIAVIHGEVMRVLLLFYLSPLWTVLLSRMILGERLNRHGYTVLALSFSGAMVMLWSSVNGLPLPQNSAEWFGLSAGMMFALSNVLTRKAHYHDIYLKSLSVFAGVSIIAIMPPLFQPDMLSPLLILSASSWGILLGLGLLAFLATVTVQFGLTHTPSNQAIVIFLFELVVAAISAYYLAGEKMMLREWVGGAMIITASLFSGKLEQKDV</sequence>
<dbReference type="SUPFAM" id="SSF103481">
    <property type="entry name" value="Multidrug resistance efflux transporter EmrE"/>
    <property type="match status" value="2"/>
</dbReference>
<feature type="transmembrane region" description="Helical" evidence="1">
    <location>
        <begin position="39"/>
        <end position="57"/>
    </location>
</feature>
<dbReference type="Pfam" id="PF00892">
    <property type="entry name" value="EamA"/>
    <property type="match status" value="2"/>
</dbReference>
<dbReference type="InterPro" id="IPR037185">
    <property type="entry name" value="EmrE-like"/>
</dbReference>
<proteinExistence type="predicted"/>
<dbReference type="InterPro" id="IPR000620">
    <property type="entry name" value="EamA_dom"/>
</dbReference>
<feature type="transmembrane region" description="Helical" evidence="1">
    <location>
        <begin position="122"/>
        <end position="142"/>
    </location>
</feature>
<keyword evidence="4" id="KW-1185">Reference proteome</keyword>
<dbReference type="RefSeq" id="WP_124947880.1">
    <property type="nucleotide sequence ID" value="NZ_BHVT01000073.1"/>
</dbReference>
<gene>
    <name evidence="3" type="ORF">EDC63_101111</name>
</gene>
<feature type="transmembrane region" description="Helical" evidence="1">
    <location>
        <begin position="69"/>
        <end position="90"/>
    </location>
</feature>
<dbReference type="GO" id="GO:0016020">
    <property type="term" value="C:membrane"/>
    <property type="evidence" value="ECO:0007669"/>
    <property type="project" value="InterPro"/>
</dbReference>
<evidence type="ECO:0000313" key="3">
    <source>
        <dbReference type="EMBL" id="TCV90144.1"/>
    </source>
</evidence>
<dbReference type="PANTHER" id="PTHR22911:SF102">
    <property type="entry name" value="MEMBRANE PROTEIN"/>
    <property type="match status" value="1"/>
</dbReference>
<dbReference type="AlphaFoldDB" id="A0A4R3YGR7"/>
<keyword evidence="1" id="KW-1133">Transmembrane helix</keyword>
<accession>A0A4R3YGR7</accession>
<keyword evidence="1" id="KW-0812">Transmembrane</keyword>
<dbReference type="Proteomes" id="UP000295367">
    <property type="component" value="Unassembled WGS sequence"/>
</dbReference>
<organism evidence="3 4">
    <name type="scientific">Sulfurirhabdus autotrophica</name>
    <dbReference type="NCBI Taxonomy" id="1706046"/>
    <lineage>
        <taxon>Bacteria</taxon>
        <taxon>Pseudomonadati</taxon>
        <taxon>Pseudomonadota</taxon>
        <taxon>Betaproteobacteria</taxon>
        <taxon>Nitrosomonadales</taxon>
        <taxon>Sulfuricellaceae</taxon>
        <taxon>Sulfurirhabdus</taxon>
    </lineage>
</organism>
<name>A0A4R3YGR7_9PROT</name>
<feature type="transmembrane region" description="Helical" evidence="1">
    <location>
        <begin position="244"/>
        <end position="263"/>
    </location>
</feature>
<evidence type="ECO:0000259" key="2">
    <source>
        <dbReference type="Pfam" id="PF00892"/>
    </source>
</evidence>
<protein>
    <submittedName>
        <fullName evidence="3">EamA domain-containing membrane protein RarD</fullName>
    </submittedName>
</protein>
<dbReference type="PANTHER" id="PTHR22911">
    <property type="entry name" value="ACYL-MALONYL CONDENSING ENZYME-RELATED"/>
    <property type="match status" value="1"/>
</dbReference>
<feature type="transmembrane region" description="Helical" evidence="1">
    <location>
        <begin position="178"/>
        <end position="195"/>
    </location>
</feature>
<dbReference type="OrthoDB" id="5295396at2"/>
<dbReference type="EMBL" id="SMCO01000001">
    <property type="protein sequence ID" value="TCV90144.1"/>
    <property type="molecule type" value="Genomic_DNA"/>
</dbReference>
<reference evidence="3 4" key="1">
    <citation type="submission" date="2019-03" db="EMBL/GenBank/DDBJ databases">
        <title>Genomic Encyclopedia of Type Strains, Phase IV (KMG-IV): sequencing the most valuable type-strain genomes for metagenomic binning, comparative biology and taxonomic classification.</title>
        <authorList>
            <person name="Goeker M."/>
        </authorList>
    </citation>
    <scope>NUCLEOTIDE SEQUENCE [LARGE SCALE GENOMIC DNA]</scope>
    <source>
        <strain evidence="3 4">DSM 100309</strain>
    </source>
</reference>
<keyword evidence="1" id="KW-0472">Membrane</keyword>